<reference evidence="1" key="1">
    <citation type="submission" date="2015-12" db="EMBL/GenBank/DDBJ databases">
        <authorList>
            <person name="Bansal K."/>
            <person name="Midha S."/>
            <person name="Patil P.B."/>
        </authorList>
    </citation>
    <scope>NUCLEOTIDE SEQUENCE</scope>
    <source>
        <strain evidence="1">LMG867</strain>
    </source>
</reference>
<evidence type="ECO:0000313" key="1">
    <source>
        <dbReference type="EMBL" id="MBZ3926182.1"/>
    </source>
</evidence>
<dbReference type="AlphaFoldDB" id="A0AAW4RP29"/>
<sequence>MELAMTGRITQNSRDFEATISRYFGRPLPEGTFKEVDADALPADCRELCRLFRMRPVALHYEGADRTLQFEAMVVNDRCDKRIFVSNHAKEPLRAVVGHELTHRMQIERPDLYHDLVQAIAEAGVDLGRWGSYVQVMRAKSAREGRRLSDSEIRSEAVADMVGDLLLDRRLWNALHTPSLAERVIGWVQATWRRLTAQAASPSPLGGALLATNRLAAISAATATLQRWAQEVAQNPLRERGLREVAAQARRAGLVAAADQISDVIRFTNVAGDVVPPEELGESVLAAMAALNRDTGEQWQAAMAAVSMDP</sequence>
<protein>
    <recommendedName>
        <fullName evidence="3">Peptidase</fullName>
    </recommendedName>
</protein>
<organism evidence="1 2">
    <name type="scientific">Xanthomonas citri pv. sesbaniae</name>
    <dbReference type="NCBI Taxonomy" id="473425"/>
    <lineage>
        <taxon>Bacteria</taxon>
        <taxon>Pseudomonadati</taxon>
        <taxon>Pseudomonadota</taxon>
        <taxon>Gammaproteobacteria</taxon>
        <taxon>Lysobacterales</taxon>
        <taxon>Lysobacteraceae</taxon>
        <taxon>Xanthomonas</taxon>
    </lineage>
</organism>
<dbReference type="Proteomes" id="UP000825388">
    <property type="component" value="Unassembled WGS sequence"/>
</dbReference>
<evidence type="ECO:0000313" key="2">
    <source>
        <dbReference type="Proteomes" id="UP000825388"/>
    </source>
</evidence>
<gene>
    <name evidence="1" type="ORF">Xseb_19140</name>
</gene>
<dbReference type="EMBL" id="LOKL01000153">
    <property type="protein sequence ID" value="MBZ3926182.1"/>
    <property type="molecule type" value="Genomic_DNA"/>
</dbReference>
<comment type="caution">
    <text evidence="1">The sequence shown here is derived from an EMBL/GenBank/DDBJ whole genome shotgun (WGS) entry which is preliminary data.</text>
</comment>
<evidence type="ECO:0008006" key="3">
    <source>
        <dbReference type="Google" id="ProtNLM"/>
    </source>
</evidence>
<proteinExistence type="predicted"/>
<name>A0AAW4RP29_XANCI</name>
<accession>A0AAW4RP29</accession>